<evidence type="ECO:0000313" key="3">
    <source>
        <dbReference type="Proteomes" id="UP000305067"/>
    </source>
</evidence>
<dbReference type="SUPFAM" id="SSF52540">
    <property type="entry name" value="P-loop containing nucleoside triphosphate hydrolases"/>
    <property type="match status" value="1"/>
</dbReference>
<reference evidence="2 3" key="1">
    <citation type="journal article" date="2019" name="Nat. Ecol. Evol.">
        <title>Megaphylogeny resolves global patterns of mushroom evolution.</title>
        <authorList>
            <person name="Varga T."/>
            <person name="Krizsan K."/>
            <person name="Foldi C."/>
            <person name="Dima B."/>
            <person name="Sanchez-Garcia M."/>
            <person name="Sanchez-Ramirez S."/>
            <person name="Szollosi G.J."/>
            <person name="Szarkandi J.G."/>
            <person name="Papp V."/>
            <person name="Albert L."/>
            <person name="Andreopoulos W."/>
            <person name="Angelini C."/>
            <person name="Antonin V."/>
            <person name="Barry K.W."/>
            <person name="Bougher N.L."/>
            <person name="Buchanan P."/>
            <person name="Buyck B."/>
            <person name="Bense V."/>
            <person name="Catcheside P."/>
            <person name="Chovatia M."/>
            <person name="Cooper J."/>
            <person name="Damon W."/>
            <person name="Desjardin D."/>
            <person name="Finy P."/>
            <person name="Geml J."/>
            <person name="Haridas S."/>
            <person name="Hughes K."/>
            <person name="Justo A."/>
            <person name="Karasinski D."/>
            <person name="Kautmanova I."/>
            <person name="Kiss B."/>
            <person name="Kocsube S."/>
            <person name="Kotiranta H."/>
            <person name="LaButti K.M."/>
            <person name="Lechner B.E."/>
            <person name="Liimatainen K."/>
            <person name="Lipzen A."/>
            <person name="Lukacs Z."/>
            <person name="Mihaltcheva S."/>
            <person name="Morgado L.N."/>
            <person name="Niskanen T."/>
            <person name="Noordeloos M.E."/>
            <person name="Ohm R.A."/>
            <person name="Ortiz-Santana B."/>
            <person name="Ovrebo C."/>
            <person name="Racz N."/>
            <person name="Riley R."/>
            <person name="Savchenko A."/>
            <person name="Shiryaev A."/>
            <person name="Soop K."/>
            <person name="Spirin V."/>
            <person name="Szebenyi C."/>
            <person name="Tomsovsky M."/>
            <person name="Tulloss R.E."/>
            <person name="Uehling J."/>
            <person name="Grigoriev I.V."/>
            <person name="Vagvolgyi C."/>
            <person name="Papp T."/>
            <person name="Martin F.M."/>
            <person name="Miettinen O."/>
            <person name="Hibbett D.S."/>
            <person name="Nagy L.G."/>
        </authorList>
    </citation>
    <scope>NUCLEOTIDE SEQUENCE [LARGE SCALE GENOMIC DNA]</scope>
    <source>
        <strain evidence="2 3">CBS 309.79</strain>
    </source>
</reference>
<dbReference type="PANTHER" id="PTHR46082:SF6">
    <property type="entry name" value="AAA+ ATPASE DOMAIN-CONTAINING PROTEIN-RELATED"/>
    <property type="match status" value="1"/>
</dbReference>
<evidence type="ECO:0000256" key="1">
    <source>
        <dbReference type="SAM" id="MobiDB-lite"/>
    </source>
</evidence>
<name>A0A5C3QF62_9AGAR</name>
<dbReference type="InterPro" id="IPR053137">
    <property type="entry name" value="NLR-like"/>
</dbReference>
<keyword evidence="3" id="KW-1185">Reference proteome</keyword>
<sequence>MEFDFSGSNIRTAGNVACGNVNIGNVNVNIQNNNNHPKSPSDLLLPTCNFPSKRFVGRVEELAQLESFFFGHTNIDQGEAEHVEGVDVFPVRQVYVVRGMAGCGKSQLCFRFVRTEVYKRFKEENIFFLDATSLQSIHSSLTTIGRVKCGAIEGPEDNVNPGWEAGLNWLSRCKAETFVFLDSADDLSVDLYHYLPRSTRVRVLITTQIRRSLDDYGEGRPGQICGLALDSLSYDDAYELFRDVIQPSDEEHVSKLINKLERHPLAIAQAAAVIKRMRIPVLEYLAELETLPEDELEANVQIGCRDVDGYPKTARTSWLMSYRKLPRMAHDISLPSTDLMDLCSFLHHIGIEEVIFQHAHTFLTADPPHPTFTDHPRQPALNLLENLLAAFSSPRDNAWSSLKFRSCIRAIYDYHLMEYSEDDGSYSMHSLIRSGLRAELCKDAGRDLQAQASFLVASAIRQAWDDDWALLKLLPHVGDLSPALDSFGEAHPDWLYSFARPYVSSGRDDLAAQYYRAAILGYKNPESEMHLRAQLEYAKTLKRLSIGSLEEARSILQKIRATSSLVNGENNELTDDIVSALAVVCTRLGETVPALRMRETVYEHRRDRLKDEHPSTLRARSLLAMSWSYTGQKRRALHEQQQVYDTMFSLYVSEDRRTIDTRRTIDAKQDLAGSLARSEQQIDREKALQYQREIASARAKHHGPTHLATLYALEELALTKSQFEDLRVEAKLEQAMVVKETIVQLGEKHHITIRAQRRLATILERQIDAPGDEEEALRLHSLVLAFNEEKKISDAHPTLITSISSVIRARDRIQRRPDPTRRIAAELVVSVSHLELRQPKKFTTSSACNMQLDEAQRDKVTAALTKAKTYRCRNKQARNALHIYTWILVEVEGMVGEANRTTLSLAKKVADILRINGDLRAAEVMLEKVVDILFEQNPRNCTDNRKQNEKQNLRHRDVNSPVLKHVLHLANIKQALGKHKEAEALCNTVWSGYMCGRDLKHWQLGKALEALAYRGASLVRLGGEAEGEDLQRFAVDGLERLESGRRLLVKARLQLLETLRGRGKDHEANELEGKWYSSDAGGGKKIAKKSQEPSLPDVDRLDDDVRSQWSIVDGDHRSFWLQIIQEHSTYSAQRAQRLSIRTCMAKHEDKVEEQRAQKESTAGVGRPNVPTSAVSKWRRTQFPGIFG</sequence>
<proteinExistence type="predicted"/>
<dbReference type="InterPro" id="IPR027417">
    <property type="entry name" value="P-loop_NTPase"/>
</dbReference>
<gene>
    <name evidence="2" type="ORF">BDV98DRAFT_572217</name>
</gene>
<feature type="region of interest" description="Disordered" evidence="1">
    <location>
        <begin position="1149"/>
        <end position="1173"/>
    </location>
</feature>
<dbReference type="STRING" id="1884261.A0A5C3QF62"/>
<evidence type="ECO:0008006" key="4">
    <source>
        <dbReference type="Google" id="ProtNLM"/>
    </source>
</evidence>
<dbReference type="OrthoDB" id="1658288at2759"/>
<accession>A0A5C3QF62</accession>
<organism evidence="2 3">
    <name type="scientific">Pterulicium gracile</name>
    <dbReference type="NCBI Taxonomy" id="1884261"/>
    <lineage>
        <taxon>Eukaryota</taxon>
        <taxon>Fungi</taxon>
        <taxon>Dikarya</taxon>
        <taxon>Basidiomycota</taxon>
        <taxon>Agaricomycotina</taxon>
        <taxon>Agaricomycetes</taxon>
        <taxon>Agaricomycetidae</taxon>
        <taxon>Agaricales</taxon>
        <taxon>Pleurotineae</taxon>
        <taxon>Pterulaceae</taxon>
        <taxon>Pterulicium</taxon>
    </lineage>
</organism>
<protein>
    <recommendedName>
        <fullName evidence="4">NB-ARC domain-containing protein</fullName>
    </recommendedName>
</protein>
<dbReference type="Gene3D" id="3.40.50.300">
    <property type="entry name" value="P-loop containing nucleotide triphosphate hydrolases"/>
    <property type="match status" value="1"/>
</dbReference>
<feature type="region of interest" description="Disordered" evidence="1">
    <location>
        <begin position="1079"/>
        <end position="1099"/>
    </location>
</feature>
<dbReference type="Gene3D" id="1.25.40.10">
    <property type="entry name" value="Tetratricopeptide repeat domain"/>
    <property type="match status" value="3"/>
</dbReference>
<feature type="compositionally biased region" description="Basic and acidic residues" evidence="1">
    <location>
        <begin position="1149"/>
        <end position="1158"/>
    </location>
</feature>
<dbReference type="EMBL" id="ML178837">
    <property type="protein sequence ID" value="TFK98788.1"/>
    <property type="molecule type" value="Genomic_DNA"/>
</dbReference>
<dbReference type="InterPro" id="IPR011990">
    <property type="entry name" value="TPR-like_helical_dom_sf"/>
</dbReference>
<dbReference type="SUPFAM" id="SSF48452">
    <property type="entry name" value="TPR-like"/>
    <property type="match status" value="1"/>
</dbReference>
<dbReference type="AlphaFoldDB" id="A0A5C3QF62"/>
<dbReference type="PANTHER" id="PTHR46082">
    <property type="entry name" value="ATP/GTP-BINDING PROTEIN-RELATED"/>
    <property type="match status" value="1"/>
</dbReference>
<evidence type="ECO:0000313" key="2">
    <source>
        <dbReference type="EMBL" id="TFK98788.1"/>
    </source>
</evidence>
<dbReference type="Proteomes" id="UP000305067">
    <property type="component" value="Unassembled WGS sequence"/>
</dbReference>